<feature type="compositionally biased region" description="Polar residues" evidence="1">
    <location>
        <begin position="475"/>
        <end position="490"/>
    </location>
</feature>
<evidence type="ECO:0000313" key="2">
    <source>
        <dbReference type="EMBL" id="PMD67361.1"/>
    </source>
</evidence>
<accession>A0A2J6TWJ1</accession>
<keyword evidence="3" id="KW-1185">Reference proteome</keyword>
<reference evidence="2 3" key="1">
    <citation type="submission" date="2016-04" db="EMBL/GenBank/DDBJ databases">
        <title>A degradative enzymes factory behind the ericoid mycorrhizal symbiosis.</title>
        <authorList>
            <consortium name="DOE Joint Genome Institute"/>
            <person name="Martino E."/>
            <person name="Morin E."/>
            <person name="Grelet G."/>
            <person name="Kuo A."/>
            <person name="Kohler A."/>
            <person name="Daghino S."/>
            <person name="Barry K."/>
            <person name="Choi C."/>
            <person name="Cichocki N."/>
            <person name="Clum A."/>
            <person name="Copeland A."/>
            <person name="Hainaut M."/>
            <person name="Haridas S."/>
            <person name="Labutti K."/>
            <person name="Lindquist E."/>
            <person name="Lipzen A."/>
            <person name="Khouja H.-R."/>
            <person name="Murat C."/>
            <person name="Ohm R."/>
            <person name="Olson A."/>
            <person name="Spatafora J."/>
            <person name="Veneault-Fourrey C."/>
            <person name="Henrissat B."/>
            <person name="Grigoriev I."/>
            <person name="Martin F."/>
            <person name="Perotto S."/>
        </authorList>
    </citation>
    <scope>NUCLEOTIDE SEQUENCE [LARGE SCALE GENOMIC DNA]</scope>
    <source>
        <strain evidence="2 3">E</strain>
    </source>
</reference>
<protein>
    <recommendedName>
        <fullName evidence="4">Cbs domain-containing protein</fullName>
    </recommendedName>
</protein>
<feature type="region of interest" description="Disordered" evidence="1">
    <location>
        <begin position="66"/>
        <end position="90"/>
    </location>
</feature>
<evidence type="ECO:0008006" key="4">
    <source>
        <dbReference type="Google" id="ProtNLM"/>
    </source>
</evidence>
<organism evidence="2 3">
    <name type="scientific">Hyaloscypha bicolor E</name>
    <dbReference type="NCBI Taxonomy" id="1095630"/>
    <lineage>
        <taxon>Eukaryota</taxon>
        <taxon>Fungi</taxon>
        <taxon>Dikarya</taxon>
        <taxon>Ascomycota</taxon>
        <taxon>Pezizomycotina</taxon>
        <taxon>Leotiomycetes</taxon>
        <taxon>Helotiales</taxon>
        <taxon>Hyaloscyphaceae</taxon>
        <taxon>Hyaloscypha</taxon>
        <taxon>Hyaloscypha bicolor</taxon>
    </lineage>
</organism>
<sequence length="565" mass="63550">MKWFPLKRRLLPRPRSSNSQPTDLPVKSGDKYDEASGQVYRETYVSIPSGNDQDWARKRHVVREQHEKDHLGYEPAYGAEHPKTRASKGGRSLQDIAMDTVLDNIANITLEYLESLPSVLVDRIWSEVNQSTRMSFDVWKTFSKLLQNRNETTLRTLRYREAIESPRSPLETYTSPLASNSFEFITILSITTAFNLRDLVKLSEIPNIGVLEIVRTSGTVQCVISDRVVRAWSLAAVNDGAFKVLRILRLWNQLDVTGKSLSYLKDFPALGVYDVRGCGFNLRSPTDARLLGWKPTVDRSVLNVLHAACVERAIILRENLGLDPQPIRRASAKQLWDGAKVWKLPRGEVAAFLTRDETSSPGTPRIAEFALDLNRLSAAADRVARINPGIEGNFRAYFWETMDDYTFEASRMKMTWEFQLYSAYARLGELRNDRDLLRAGIDIGDQAMVGKELINSVPVVSIRLGPTSPELRPTSAGNGSHKSTYGSAMASNNSYSSNRIASRSDFDPKNLCFIRVEVPLEAQESAATTLGQGKKTKESGRKRNSFMSLAESKRMKLSEVLESFL</sequence>
<evidence type="ECO:0000313" key="3">
    <source>
        <dbReference type="Proteomes" id="UP000235371"/>
    </source>
</evidence>
<dbReference type="OrthoDB" id="5273928at2759"/>
<feature type="region of interest" description="Disordered" evidence="1">
    <location>
        <begin position="527"/>
        <end position="546"/>
    </location>
</feature>
<dbReference type="AlphaFoldDB" id="A0A2J6TWJ1"/>
<dbReference type="EMBL" id="KZ613740">
    <property type="protein sequence ID" value="PMD67361.1"/>
    <property type="molecule type" value="Genomic_DNA"/>
</dbReference>
<dbReference type="RefSeq" id="XP_024744265.1">
    <property type="nucleotide sequence ID" value="XM_024878960.1"/>
</dbReference>
<gene>
    <name evidence="2" type="ORF">K444DRAFT_606302</name>
</gene>
<proteinExistence type="predicted"/>
<dbReference type="Proteomes" id="UP000235371">
    <property type="component" value="Unassembled WGS sequence"/>
</dbReference>
<name>A0A2J6TWJ1_9HELO</name>
<dbReference type="InParanoid" id="A0A2J6TWJ1"/>
<feature type="region of interest" description="Disordered" evidence="1">
    <location>
        <begin position="9"/>
        <end position="32"/>
    </location>
</feature>
<feature type="region of interest" description="Disordered" evidence="1">
    <location>
        <begin position="468"/>
        <end position="490"/>
    </location>
</feature>
<dbReference type="GeneID" id="36587037"/>
<evidence type="ECO:0000256" key="1">
    <source>
        <dbReference type="SAM" id="MobiDB-lite"/>
    </source>
</evidence>